<evidence type="ECO:0000256" key="1">
    <source>
        <dbReference type="ARBA" id="ARBA00023015"/>
    </source>
</evidence>
<dbReference type="InterPro" id="IPR016032">
    <property type="entry name" value="Sig_transdc_resp-reg_C-effctor"/>
</dbReference>
<dbReference type="CDD" id="cd06170">
    <property type="entry name" value="LuxR_C_like"/>
    <property type="match status" value="1"/>
</dbReference>
<dbReference type="Gene3D" id="1.25.40.10">
    <property type="entry name" value="Tetratricopeptide repeat domain"/>
    <property type="match status" value="1"/>
</dbReference>
<reference evidence="6" key="1">
    <citation type="journal article" date="2019" name="Int. J. Syst. Evol. Microbiol.">
        <title>The Global Catalogue of Microorganisms (GCM) 10K type strain sequencing project: providing services to taxonomists for standard genome sequencing and annotation.</title>
        <authorList>
            <consortium name="The Broad Institute Genomics Platform"/>
            <consortium name="The Broad Institute Genome Sequencing Center for Infectious Disease"/>
            <person name="Wu L."/>
            <person name="Ma J."/>
        </authorList>
    </citation>
    <scope>NUCLEOTIDE SEQUENCE [LARGE SCALE GENOMIC DNA]</scope>
    <source>
        <strain evidence="6">JCM 17695</strain>
    </source>
</reference>
<dbReference type="PRINTS" id="PR00038">
    <property type="entry name" value="HTHLUXR"/>
</dbReference>
<keyword evidence="1" id="KW-0805">Transcription regulation</keyword>
<protein>
    <submittedName>
        <fullName evidence="5">Response regulator transcription factor</fullName>
    </submittedName>
</protein>
<dbReference type="InterPro" id="IPR036388">
    <property type="entry name" value="WH-like_DNA-bd_sf"/>
</dbReference>
<comment type="caution">
    <text evidence="5">The sequence shown here is derived from an EMBL/GenBank/DDBJ whole genome shotgun (WGS) entry which is preliminary data.</text>
</comment>
<evidence type="ECO:0000313" key="6">
    <source>
        <dbReference type="Proteomes" id="UP001596512"/>
    </source>
</evidence>
<organism evidence="5 6">
    <name type="scientific">Actinokineospora soli</name>
    <dbReference type="NCBI Taxonomy" id="1048753"/>
    <lineage>
        <taxon>Bacteria</taxon>
        <taxon>Bacillati</taxon>
        <taxon>Actinomycetota</taxon>
        <taxon>Actinomycetes</taxon>
        <taxon>Pseudonocardiales</taxon>
        <taxon>Pseudonocardiaceae</taxon>
        <taxon>Actinokineospora</taxon>
    </lineage>
</organism>
<dbReference type="EMBL" id="JBHTEY010000004">
    <property type="protein sequence ID" value="MFC7614426.1"/>
    <property type="molecule type" value="Genomic_DNA"/>
</dbReference>
<dbReference type="SUPFAM" id="SSF46894">
    <property type="entry name" value="C-terminal effector domain of the bipartite response regulators"/>
    <property type="match status" value="1"/>
</dbReference>
<evidence type="ECO:0000256" key="3">
    <source>
        <dbReference type="ARBA" id="ARBA00023163"/>
    </source>
</evidence>
<accession>A0ABW2TLY9</accession>
<dbReference type="InterPro" id="IPR000792">
    <property type="entry name" value="Tscrpt_reg_LuxR_C"/>
</dbReference>
<proteinExistence type="predicted"/>
<dbReference type="PROSITE" id="PS50043">
    <property type="entry name" value="HTH_LUXR_2"/>
    <property type="match status" value="1"/>
</dbReference>
<dbReference type="Pfam" id="PF00196">
    <property type="entry name" value="GerE"/>
    <property type="match status" value="1"/>
</dbReference>
<keyword evidence="6" id="KW-1185">Reference proteome</keyword>
<dbReference type="PANTHER" id="PTHR44688:SF16">
    <property type="entry name" value="DNA-BINDING TRANSCRIPTIONAL ACTIVATOR DEVR_DOSR"/>
    <property type="match status" value="1"/>
</dbReference>
<feature type="domain" description="HTH luxR-type" evidence="4">
    <location>
        <begin position="358"/>
        <end position="423"/>
    </location>
</feature>
<evidence type="ECO:0000259" key="4">
    <source>
        <dbReference type="PROSITE" id="PS50043"/>
    </source>
</evidence>
<dbReference type="Gene3D" id="1.10.10.10">
    <property type="entry name" value="Winged helix-like DNA-binding domain superfamily/Winged helix DNA-binding domain"/>
    <property type="match status" value="1"/>
</dbReference>
<dbReference type="Proteomes" id="UP001596512">
    <property type="component" value="Unassembled WGS sequence"/>
</dbReference>
<evidence type="ECO:0000313" key="5">
    <source>
        <dbReference type="EMBL" id="MFC7614426.1"/>
    </source>
</evidence>
<dbReference type="SUPFAM" id="SSF48452">
    <property type="entry name" value="TPR-like"/>
    <property type="match status" value="1"/>
</dbReference>
<dbReference type="PANTHER" id="PTHR44688">
    <property type="entry name" value="DNA-BINDING TRANSCRIPTIONAL ACTIVATOR DEVR_DOSR"/>
    <property type="match status" value="1"/>
</dbReference>
<name>A0ABW2TLY9_9PSEU</name>
<gene>
    <name evidence="5" type="ORF">ACFQV2_13730</name>
</gene>
<sequence>MGQPGRAAAARRPDCVERAYLTFYTEVDGDPERARAVRADARRFGDADLVAVATMAEARALAQRGRVAEGFALADQAMDAALGGDLHPSWAGYLFCGLIDLCHDLVDLQRMHRWTTALDSWCAAKGDAVVFGGICRLHQAQLRQARGEWARSEVDADRAGADLGGVVAAIAAEAHYVVAEARRLRGDFAGAERAYLTAHELGRDPQPGMALLRLAQGRPEVALASIRAALAAEDGGPLARVRLCAAAVEIAVAADALDVARKAAEEVCDVARRFASPGLAAMAAHAEGAVLLADGHPEEALPLLRRACARWRGLDAHHECARVRLLLAHAYALLGDDDAGARERRAAESALAGFARPPAAAPDGLTAREVDVLRLVSAGLSNREVAARLVLSEKTVARHLANIFTKLAVTSRTAAAAYAFEHGLVDSPQPSR</sequence>
<keyword evidence="3" id="KW-0804">Transcription</keyword>
<dbReference type="InterPro" id="IPR011990">
    <property type="entry name" value="TPR-like_helical_dom_sf"/>
</dbReference>
<dbReference type="SMART" id="SM00421">
    <property type="entry name" value="HTH_LUXR"/>
    <property type="match status" value="1"/>
</dbReference>
<evidence type="ECO:0000256" key="2">
    <source>
        <dbReference type="ARBA" id="ARBA00023125"/>
    </source>
</evidence>
<keyword evidence="2" id="KW-0238">DNA-binding</keyword>
<dbReference type="PROSITE" id="PS00622">
    <property type="entry name" value="HTH_LUXR_1"/>
    <property type="match status" value="1"/>
</dbReference>